<reference evidence="3" key="1">
    <citation type="journal article" date="2014" name="Int. J. Syst. Evol. Microbiol.">
        <title>Complete genome sequence of Corynebacterium casei LMG S-19264T (=DSM 44701T), isolated from a smear-ripened cheese.</title>
        <authorList>
            <consortium name="US DOE Joint Genome Institute (JGI-PGF)"/>
            <person name="Walter F."/>
            <person name="Albersmeier A."/>
            <person name="Kalinowski J."/>
            <person name="Ruckert C."/>
        </authorList>
    </citation>
    <scope>NUCLEOTIDE SEQUENCE</scope>
    <source>
        <strain evidence="3">KCTC 12710</strain>
    </source>
</reference>
<dbReference type="PANTHER" id="PTHR45947:SF15">
    <property type="entry name" value="TEICHURONIC ACID BIOSYNTHESIS GLYCOSYLTRANSFERASE TUAC-RELATED"/>
    <property type="match status" value="1"/>
</dbReference>
<evidence type="ECO:0000259" key="1">
    <source>
        <dbReference type="Pfam" id="PF00534"/>
    </source>
</evidence>
<dbReference type="InterPro" id="IPR050194">
    <property type="entry name" value="Glycosyltransferase_grp1"/>
</dbReference>
<dbReference type="RefSeq" id="WP_189360465.1">
    <property type="nucleotide sequence ID" value="NZ_BMWZ01000004.1"/>
</dbReference>
<dbReference type="Pfam" id="PF13439">
    <property type="entry name" value="Glyco_transf_4"/>
    <property type="match status" value="1"/>
</dbReference>
<keyword evidence="4" id="KW-1185">Reference proteome</keyword>
<dbReference type="SUPFAM" id="SSF53756">
    <property type="entry name" value="UDP-Glycosyltransferase/glycogen phosphorylase"/>
    <property type="match status" value="1"/>
</dbReference>
<evidence type="ECO:0000313" key="3">
    <source>
        <dbReference type="EMBL" id="GGZ81001.1"/>
    </source>
</evidence>
<feature type="domain" description="Glycosyl transferase family 1" evidence="1">
    <location>
        <begin position="183"/>
        <end position="346"/>
    </location>
</feature>
<comment type="caution">
    <text evidence="3">The sequence shown here is derived from an EMBL/GenBank/DDBJ whole genome shotgun (WGS) entry which is preliminary data.</text>
</comment>
<dbReference type="InterPro" id="IPR001296">
    <property type="entry name" value="Glyco_trans_1"/>
</dbReference>
<protein>
    <submittedName>
        <fullName evidence="3">Glycosyl transferase group 1</fullName>
    </submittedName>
</protein>
<sequence length="376" mass="42545">MARRSKKIKILFTIPNFDTAGSGKALLKVALGLNKDLFEPHICCMHKKGAFFKEVEKSGIPVHVFEYTTLMKPYVKGIMRCFQISRVFKKINPDIIHSFHYAADYSEALAAKLAGIKWVYTKKNMNWGGRSKNGWLLRSKLATRILAQNTDMISEFFSKFNSVDLVPRGVDINEFFPAEVNSNKDFEPYGILENDRLIICVANLVPVKGVEFLIKAYMRLQQKTDGWKLLIVGDYNNDYGKSLLELASKQIESKHIVFTGKVLNVKGFLHRSEIFVLPTLDKGRKEGSPVAILEGMSCGLNVIASDIPGIRDQLKGFPNHIFKAGELDALTERLSIAVKNSVIENRLKGEAFVKHVHNHYTLKHEIQHTEAVYLKC</sequence>
<evidence type="ECO:0000313" key="4">
    <source>
        <dbReference type="Proteomes" id="UP000636004"/>
    </source>
</evidence>
<name>A0A918R2Z2_9FLAO</name>
<dbReference type="PANTHER" id="PTHR45947">
    <property type="entry name" value="SULFOQUINOVOSYL TRANSFERASE SQD2"/>
    <property type="match status" value="1"/>
</dbReference>
<proteinExistence type="predicted"/>
<dbReference type="EMBL" id="BMWZ01000004">
    <property type="protein sequence ID" value="GGZ81001.1"/>
    <property type="molecule type" value="Genomic_DNA"/>
</dbReference>
<dbReference type="Proteomes" id="UP000636004">
    <property type="component" value="Unassembled WGS sequence"/>
</dbReference>
<reference evidence="3" key="2">
    <citation type="submission" date="2020-09" db="EMBL/GenBank/DDBJ databases">
        <authorList>
            <person name="Sun Q."/>
            <person name="Kim S."/>
        </authorList>
    </citation>
    <scope>NUCLEOTIDE SEQUENCE</scope>
    <source>
        <strain evidence="3">KCTC 12710</strain>
    </source>
</reference>
<accession>A0A918R2Z2</accession>
<evidence type="ECO:0000259" key="2">
    <source>
        <dbReference type="Pfam" id="PF13439"/>
    </source>
</evidence>
<gene>
    <name evidence="3" type="ORF">GCM10007028_18030</name>
</gene>
<dbReference type="InterPro" id="IPR028098">
    <property type="entry name" value="Glyco_trans_4-like_N"/>
</dbReference>
<dbReference type="AlphaFoldDB" id="A0A918R2Z2"/>
<dbReference type="Gene3D" id="3.40.50.2000">
    <property type="entry name" value="Glycogen Phosphorylase B"/>
    <property type="match status" value="2"/>
</dbReference>
<feature type="domain" description="Glycosyltransferase subfamily 4-like N-terminal" evidence="2">
    <location>
        <begin position="21"/>
        <end position="173"/>
    </location>
</feature>
<keyword evidence="3" id="KW-0808">Transferase</keyword>
<organism evidence="3 4">
    <name type="scientific">Algibacter mikhailovii</name>
    <dbReference type="NCBI Taxonomy" id="425498"/>
    <lineage>
        <taxon>Bacteria</taxon>
        <taxon>Pseudomonadati</taxon>
        <taxon>Bacteroidota</taxon>
        <taxon>Flavobacteriia</taxon>
        <taxon>Flavobacteriales</taxon>
        <taxon>Flavobacteriaceae</taxon>
        <taxon>Algibacter</taxon>
    </lineage>
</organism>
<dbReference type="Pfam" id="PF00534">
    <property type="entry name" value="Glycos_transf_1"/>
    <property type="match status" value="1"/>
</dbReference>
<dbReference type="GO" id="GO:0016757">
    <property type="term" value="F:glycosyltransferase activity"/>
    <property type="evidence" value="ECO:0007669"/>
    <property type="project" value="InterPro"/>
</dbReference>